<keyword evidence="2" id="KW-1185">Reference proteome</keyword>
<evidence type="ECO:0000313" key="1">
    <source>
        <dbReference type="EMBL" id="MBB5188431.1"/>
    </source>
</evidence>
<proteinExistence type="predicted"/>
<dbReference type="RefSeq" id="WP_184463799.1">
    <property type="nucleotide sequence ID" value="NZ_JACHHW010000007.1"/>
</dbReference>
<sequence length="136" mass="14831">MRLVVIVGLCHVLMACQAREPALSGMPVEREQVVQKMVVLEEKSPSSIASAAAPLQTLDLSLPRVPDVGVQDVWDDVTRSRYGVGGWFNASAGREDARLKVKSKLLLKEAVESEYSFSSFADSVSGAEVGFEYKTR</sequence>
<protein>
    <submittedName>
        <fullName evidence="1">Uncharacterized protein</fullName>
    </submittedName>
</protein>
<organism evidence="1 2">
    <name type="scientific">Zhongshania antarctica</name>
    <dbReference type="NCBI Taxonomy" id="641702"/>
    <lineage>
        <taxon>Bacteria</taxon>
        <taxon>Pseudomonadati</taxon>
        <taxon>Pseudomonadota</taxon>
        <taxon>Gammaproteobacteria</taxon>
        <taxon>Cellvibrionales</taxon>
        <taxon>Spongiibacteraceae</taxon>
        <taxon>Zhongshania</taxon>
    </lineage>
</organism>
<dbReference type="EMBL" id="JACHHW010000007">
    <property type="protein sequence ID" value="MBB5188431.1"/>
    <property type="molecule type" value="Genomic_DNA"/>
</dbReference>
<name>A0A840R7W6_9GAMM</name>
<accession>A0A840R7W6</accession>
<dbReference type="Proteomes" id="UP000536640">
    <property type="component" value="Unassembled WGS sequence"/>
</dbReference>
<dbReference type="AlphaFoldDB" id="A0A840R7W6"/>
<comment type="caution">
    <text evidence="1">The sequence shown here is derived from an EMBL/GenBank/DDBJ whole genome shotgun (WGS) entry which is preliminary data.</text>
</comment>
<dbReference type="PROSITE" id="PS51257">
    <property type="entry name" value="PROKAR_LIPOPROTEIN"/>
    <property type="match status" value="1"/>
</dbReference>
<gene>
    <name evidence="1" type="ORF">HNQ57_002713</name>
</gene>
<evidence type="ECO:0000313" key="2">
    <source>
        <dbReference type="Proteomes" id="UP000536640"/>
    </source>
</evidence>
<reference evidence="1 2" key="1">
    <citation type="submission" date="2020-08" db="EMBL/GenBank/DDBJ databases">
        <title>Genomic Encyclopedia of Type Strains, Phase IV (KMG-IV): sequencing the most valuable type-strain genomes for metagenomic binning, comparative biology and taxonomic classification.</title>
        <authorList>
            <person name="Goeker M."/>
        </authorList>
    </citation>
    <scope>NUCLEOTIDE SEQUENCE [LARGE SCALE GENOMIC DNA]</scope>
    <source>
        <strain evidence="1 2">DSM 25701</strain>
    </source>
</reference>